<dbReference type="AlphaFoldDB" id="S8FA27"/>
<protein>
    <submittedName>
        <fullName evidence="1">Uncharacterized protein</fullName>
    </submittedName>
</protein>
<dbReference type="EMBL" id="KE504165">
    <property type="protein sequence ID" value="EPS98470.1"/>
    <property type="molecule type" value="Genomic_DNA"/>
</dbReference>
<reference evidence="1 2" key="1">
    <citation type="journal article" date="2012" name="Science">
        <title>The Paleozoic origin of enzymatic lignin decomposition reconstructed from 31 fungal genomes.</title>
        <authorList>
            <person name="Floudas D."/>
            <person name="Binder M."/>
            <person name="Riley R."/>
            <person name="Barry K."/>
            <person name="Blanchette R.A."/>
            <person name="Henrissat B."/>
            <person name="Martinez A.T."/>
            <person name="Otillar R."/>
            <person name="Spatafora J.W."/>
            <person name="Yadav J.S."/>
            <person name="Aerts A."/>
            <person name="Benoit I."/>
            <person name="Boyd A."/>
            <person name="Carlson A."/>
            <person name="Copeland A."/>
            <person name="Coutinho P.M."/>
            <person name="de Vries R.P."/>
            <person name="Ferreira P."/>
            <person name="Findley K."/>
            <person name="Foster B."/>
            <person name="Gaskell J."/>
            <person name="Glotzer D."/>
            <person name="Gorecki P."/>
            <person name="Heitman J."/>
            <person name="Hesse C."/>
            <person name="Hori C."/>
            <person name="Igarashi K."/>
            <person name="Jurgens J.A."/>
            <person name="Kallen N."/>
            <person name="Kersten P."/>
            <person name="Kohler A."/>
            <person name="Kuees U."/>
            <person name="Kumar T.K.A."/>
            <person name="Kuo A."/>
            <person name="LaButti K."/>
            <person name="Larrondo L.F."/>
            <person name="Lindquist E."/>
            <person name="Ling A."/>
            <person name="Lombard V."/>
            <person name="Lucas S."/>
            <person name="Lundell T."/>
            <person name="Martin R."/>
            <person name="McLaughlin D.J."/>
            <person name="Morgenstern I."/>
            <person name="Morin E."/>
            <person name="Murat C."/>
            <person name="Nagy L.G."/>
            <person name="Nolan M."/>
            <person name="Ohm R.A."/>
            <person name="Patyshakuliyeva A."/>
            <person name="Rokas A."/>
            <person name="Ruiz-Duenas F.J."/>
            <person name="Sabat G."/>
            <person name="Salamov A."/>
            <person name="Samejima M."/>
            <person name="Schmutz J."/>
            <person name="Slot J.C."/>
            <person name="St John F."/>
            <person name="Stenlid J."/>
            <person name="Sun H."/>
            <person name="Sun S."/>
            <person name="Syed K."/>
            <person name="Tsang A."/>
            <person name="Wiebenga A."/>
            <person name="Young D."/>
            <person name="Pisabarro A."/>
            <person name="Eastwood D.C."/>
            <person name="Martin F."/>
            <person name="Cullen D."/>
            <person name="Grigoriev I.V."/>
            <person name="Hibbett D.S."/>
        </authorList>
    </citation>
    <scope>NUCLEOTIDE SEQUENCE</scope>
    <source>
        <strain evidence="2">FP-58527</strain>
    </source>
</reference>
<dbReference type="HOGENOM" id="CLU_990565_0_0_1"/>
<dbReference type="Proteomes" id="UP000015241">
    <property type="component" value="Unassembled WGS sequence"/>
</dbReference>
<dbReference type="OrthoDB" id="10513577at2759"/>
<sequence>MPDYSDAYWSSALYDSTAYDSNTCMHGIDCTMGFDDLDDNGFALIRPDLSAGWIPESTTTRDAGDYLSSISGTWCSSYPSSACSSPSGSVESVPSLEFCGSPEHTEGETDSMCISYHTHGEIWEYDGQAPSWSQPVPTPRQDLVPTDLWVQSDCRFGTTCGAAIPIGSVAGVYAHLSQYHPRDPWDGSDNNAPIPCSWDDCGQVRESTVALCEHIVAQHINPYEPEGCMNLSLTDNHFCPAAAGTLTYGMPDGYPLPQEELHEPVVSQYDAYANVSAVMQG</sequence>
<name>S8FA27_FOMSC</name>
<evidence type="ECO:0000313" key="1">
    <source>
        <dbReference type="EMBL" id="EPS98470.1"/>
    </source>
</evidence>
<gene>
    <name evidence="1" type="ORF">FOMPIDRAFT_116097</name>
</gene>
<accession>S8FA27</accession>
<evidence type="ECO:0000313" key="2">
    <source>
        <dbReference type="Proteomes" id="UP000015241"/>
    </source>
</evidence>
<proteinExistence type="predicted"/>
<dbReference type="InParanoid" id="S8FA27"/>
<keyword evidence="2" id="KW-1185">Reference proteome</keyword>
<organism evidence="1 2">
    <name type="scientific">Fomitopsis schrenkii</name>
    <name type="common">Brown rot fungus</name>
    <dbReference type="NCBI Taxonomy" id="2126942"/>
    <lineage>
        <taxon>Eukaryota</taxon>
        <taxon>Fungi</taxon>
        <taxon>Dikarya</taxon>
        <taxon>Basidiomycota</taxon>
        <taxon>Agaricomycotina</taxon>
        <taxon>Agaricomycetes</taxon>
        <taxon>Polyporales</taxon>
        <taxon>Fomitopsis</taxon>
    </lineage>
</organism>